<dbReference type="PANTHER" id="PTHR12149">
    <property type="entry name" value="FRUCTOSAMINE 3 KINASE-RELATED PROTEIN"/>
    <property type="match status" value="1"/>
</dbReference>
<keyword evidence="1" id="KW-0808">Transferase</keyword>
<organism evidence="2 3">
    <name type="scientific">Deinococcus cavernae</name>
    <dbReference type="NCBI Taxonomy" id="2320857"/>
    <lineage>
        <taxon>Bacteria</taxon>
        <taxon>Thermotogati</taxon>
        <taxon>Deinococcota</taxon>
        <taxon>Deinococci</taxon>
        <taxon>Deinococcales</taxon>
        <taxon>Deinococcaceae</taxon>
        <taxon>Deinococcus</taxon>
    </lineage>
</organism>
<dbReference type="PIRSF" id="PIRSF006221">
    <property type="entry name" value="Ketosamine-3-kinase"/>
    <property type="match status" value="1"/>
</dbReference>
<evidence type="ECO:0000313" key="3">
    <source>
        <dbReference type="Proteomes" id="UP000286287"/>
    </source>
</evidence>
<dbReference type="EMBL" id="QYUJ01000014">
    <property type="protein sequence ID" value="RJF72596.1"/>
    <property type="molecule type" value="Genomic_DNA"/>
</dbReference>
<comment type="similarity">
    <text evidence="1">Belongs to the fructosamine kinase family.</text>
</comment>
<name>A0A418V975_9DEIO</name>
<dbReference type="InterPro" id="IPR016477">
    <property type="entry name" value="Fructo-/Ketosamine-3-kinase"/>
</dbReference>
<dbReference type="PANTHER" id="PTHR12149:SF8">
    <property type="entry name" value="PROTEIN-RIBULOSAMINE 3-KINASE"/>
    <property type="match status" value="1"/>
</dbReference>
<dbReference type="SUPFAM" id="SSF56112">
    <property type="entry name" value="Protein kinase-like (PK-like)"/>
    <property type="match status" value="1"/>
</dbReference>
<comment type="caution">
    <text evidence="2">The sequence shown here is derived from an EMBL/GenBank/DDBJ whole genome shotgun (WGS) entry which is preliminary data.</text>
</comment>
<dbReference type="Pfam" id="PF03881">
    <property type="entry name" value="Fructosamin_kin"/>
    <property type="match status" value="1"/>
</dbReference>
<keyword evidence="3" id="KW-1185">Reference proteome</keyword>
<dbReference type="InterPro" id="IPR011009">
    <property type="entry name" value="Kinase-like_dom_sf"/>
</dbReference>
<dbReference type="Gene3D" id="3.30.200.20">
    <property type="entry name" value="Phosphorylase Kinase, domain 1"/>
    <property type="match status" value="1"/>
</dbReference>
<reference evidence="2 3" key="1">
    <citation type="submission" date="2018-09" db="EMBL/GenBank/DDBJ databases">
        <authorList>
            <person name="Zhu H."/>
        </authorList>
    </citation>
    <scope>NUCLEOTIDE SEQUENCE [LARGE SCALE GENOMIC DNA]</scope>
    <source>
        <strain evidence="2 3">K2S05-167</strain>
    </source>
</reference>
<dbReference type="AlphaFoldDB" id="A0A418V975"/>
<evidence type="ECO:0000313" key="2">
    <source>
        <dbReference type="EMBL" id="RJF72596.1"/>
    </source>
</evidence>
<dbReference type="Gene3D" id="1.10.510.10">
    <property type="entry name" value="Transferase(Phosphotransferase) domain 1"/>
    <property type="match status" value="1"/>
</dbReference>
<protein>
    <submittedName>
        <fullName evidence="2">Ketosamine-3-kinase</fullName>
    </submittedName>
</protein>
<dbReference type="GO" id="GO:0016301">
    <property type="term" value="F:kinase activity"/>
    <property type="evidence" value="ECO:0007669"/>
    <property type="project" value="UniProtKB-UniRule"/>
</dbReference>
<dbReference type="Proteomes" id="UP000286287">
    <property type="component" value="Unassembled WGS sequence"/>
</dbReference>
<sequence length="331" mass="35317">MAAAASPFLKGCSEPSAARRGWPRYAADMLTSLPPAVKAAAQSHLGSRVTEVSRLSGGDISAAFRVVAGHGQFVVKVRPEQADHPALFHAEALGLHLLGQQLVGEARAVVVPQVVGYGLAAGGTGVGQLAYLVMNFLEPAPETPQAQEALGRGLAALHRTAGPQFGGTPDNFVGFLPQKNPPTPTAAEFFWAARLAPQLKRAQDHLSAGDIHNFEALRERLPGLIPPEAPALVHGDLWRGNMLFTALGPALIDPAATYSHREVDLSLMRLFGGVSERVFAAYAEAFPPAEGWEQRADLWNLYPLLAHLNMFGDRYLGRLQAALHAASNMII</sequence>
<proteinExistence type="inferred from homology"/>
<evidence type="ECO:0000256" key="1">
    <source>
        <dbReference type="PIRNR" id="PIRNR006221"/>
    </source>
</evidence>
<dbReference type="Gene3D" id="1.20.1270.240">
    <property type="match status" value="1"/>
</dbReference>
<keyword evidence="1 2" id="KW-0418">Kinase</keyword>
<gene>
    <name evidence="2" type="ORF">D3875_14645</name>
</gene>
<accession>A0A418V975</accession>